<comment type="caution">
    <text evidence="2">The sequence shown here is derived from an EMBL/GenBank/DDBJ whole genome shotgun (WGS) entry which is preliminary data.</text>
</comment>
<name>A0A939NC11_STAXY</name>
<sequence length="83" mass="9807">MLMIISIAMTVMLQRTITVLRKRSCRRRWGCSYWCRCRRYAANKHQDKDNRNSNVDESQNDNQNQNESQQGDSKNGSKKKVLL</sequence>
<dbReference type="EMBL" id="JAGETT010000018">
    <property type="protein sequence ID" value="MBO1919885.1"/>
    <property type="molecule type" value="Genomic_DNA"/>
</dbReference>
<proteinExistence type="predicted"/>
<gene>
    <name evidence="2" type="ORF">J4710_04270</name>
</gene>
<feature type="region of interest" description="Disordered" evidence="1">
    <location>
        <begin position="45"/>
        <end position="83"/>
    </location>
</feature>
<feature type="compositionally biased region" description="Low complexity" evidence="1">
    <location>
        <begin position="52"/>
        <end position="70"/>
    </location>
</feature>
<evidence type="ECO:0000313" key="2">
    <source>
        <dbReference type="EMBL" id="MBO1919885.1"/>
    </source>
</evidence>
<organism evidence="2">
    <name type="scientific">Staphylococcus xylosus</name>
    <dbReference type="NCBI Taxonomy" id="1288"/>
    <lineage>
        <taxon>Bacteria</taxon>
        <taxon>Bacillati</taxon>
        <taxon>Bacillota</taxon>
        <taxon>Bacilli</taxon>
        <taxon>Bacillales</taxon>
        <taxon>Staphylococcaceae</taxon>
        <taxon>Staphylococcus</taxon>
    </lineage>
</organism>
<reference evidence="2" key="1">
    <citation type="submission" date="2021-03" db="EMBL/GenBank/DDBJ databases">
        <title>Molecular epidemiology and mechanisms of colistin and carbapenem resistance in Enterobacteriaceae from clinical isolates, the environment and porcine samples in Pretoria, South Africa.</title>
        <authorList>
            <person name="Bogoshi D."/>
            <person name="Mbelle N.M."/>
            <person name="Naidoo V."/>
            <person name="Osei Sekyere J."/>
        </authorList>
    </citation>
    <scope>NUCLEOTIDE SEQUENCE</scope>
    <source>
        <strain evidence="2">ESB009</strain>
    </source>
</reference>
<accession>A0A939NC11</accession>
<protein>
    <submittedName>
        <fullName evidence="2">Uncharacterized protein</fullName>
    </submittedName>
</protein>
<dbReference type="AlphaFoldDB" id="A0A939NC11"/>
<evidence type="ECO:0000256" key="1">
    <source>
        <dbReference type="SAM" id="MobiDB-lite"/>
    </source>
</evidence>